<dbReference type="PANTHER" id="PTHR11365:SF10">
    <property type="entry name" value="HYDANTOINASE_OXOPROLINASE"/>
    <property type="match status" value="1"/>
</dbReference>
<dbReference type="Pfam" id="PF06032">
    <property type="entry name" value="S-Me-THD_N"/>
    <property type="match status" value="1"/>
</dbReference>
<evidence type="ECO:0000259" key="4">
    <source>
        <dbReference type="Pfam" id="PF20906"/>
    </source>
</evidence>
<dbReference type="Pfam" id="PF20906">
    <property type="entry name" value="S-Me-THD_C"/>
    <property type="match status" value="1"/>
</dbReference>
<name>A0A1E4TYA5_PACTA</name>
<dbReference type="InterPro" id="IPR027479">
    <property type="entry name" value="S-Me-THD_N_sf"/>
</dbReference>
<feature type="domain" description="Hydantoinase/oxoprolinase N-terminal" evidence="2">
    <location>
        <begin position="8"/>
        <end position="186"/>
    </location>
</feature>
<dbReference type="Proteomes" id="UP000094236">
    <property type="component" value="Unassembled WGS sequence"/>
</dbReference>
<dbReference type="InterPro" id="IPR002821">
    <property type="entry name" value="Hydantoinase_A"/>
</dbReference>
<dbReference type="OrthoDB" id="5404895at2759"/>
<dbReference type="InterPro" id="IPR043129">
    <property type="entry name" value="ATPase_NBD"/>
</dbReference>
<dbReference type="SUPFAM" id="SSF53067">
    <property type="entry name" value="Actin-like ATPase domain"/>
    <property type="match status" value="2"/>
</dbReference>
<sequence length="1001" mass="109261">MISDNYLIGIDVGGTNTDSVLINPNSTENVEVLAWNKSVTTPDVSDGIERALSKLFDAEEHKHTARKENVISVTIGTTHFINAIIEQDRSRLDRVAVIRLCGPYSVNIPPFSDFAEGLSLIIRGYEGYVDGGHRVDGSEIRKLNEDQIIEHCQKIKKLGITSVSVVGIFANIVPDHEERAKKIIIRELGENVNVVMSHQVSGIGYIERENASILNASIMNFSKKIIHSFLSGIKNFGLICPVFLTQNNGTILTVEDVLQTPIRTFCSGATNSMRGASFLCSSVSQKEQATSVLVADIGGTTLDMGMLLPSGFPRLSSSYSTVGGVRMNFSMPFVESIGLGGGSIIRTDAKTGELTIGPDSVGAEIVTKSIVFGGNITTATDISVSVSRDKSVLAIGDNKLVQNKFGTETINEYKKLLVSKIERVIDRIRTSPEPLPLILVGGGSFIVPSEDLKIEGASTVVRPPFYQVANAIGAAMGKLSADVQHVQIARNSTERESILEELKAKCIEKVIEKGALRESIDIIDVHYDPVPYIENTYTFEAKVVGDVDYEKIASVFHKQQVMNQTYKMTGTPNEIHKDSAFQKNTNVSYKDEEIFDHVNYKPFINSNREWIVSETDLDYLNVGCYILGCGGGGNPYPSYMEVKLKVRNGEKIRIIHLEDAFKNSSLGEGSFVNVGFAGSPTVANEQLSGTEMVESISILSKYMKQKIDGVFNWEIGGGNGFQSLWCGLDSNCGLPVIDCDLMGRAYPLLCQTSPVIFNDNTYLTPCGISDGNGNKLIISDSGSDLLMEKVLRAALSEIGAHVGHAQKPMPHKDLLSMSVRHSLSLAWRIGKAVFTARAKSEIDLLPKRILDAIGGDGKVGRVIFQGKIIELEKKLFKGHIYGEVTIENENNDKLKIPFKNENISAELQTNGNSNCEVICCVPDLISVCDKDTGEAVGTPDYRYGLHVFVIAFAPNSIWNTTPKAIEIGGPKSFGPIFEKMSYTPIGEYVPPISVIDEYSSV</sequence>
<dbReference type="Pfam" id="PF01968">
    <property type="entry name" value="Hydantoinase_A"/>
    <property type="match status" value="1"/>
</dbReference>
<dbReference type="InterPro" id="IPR008040">
    <property type="entry name" value="Hydant_A_N"/>
</dbReference>
<feature type="domain" description="S-Me-THD N-terminal" evidence="3">
    <location>
        <begin position="615"/>
        <end position="779"/>
    </location>
</feature>
<dbReference type="SUPFAM" id="SSF160991">
    <property type="entry name" value="CV3147-like"/>
    <property type="match status" value="1"/>
</dbReference>
<evidence type="ECO:0000313" key="5">
    <source>
        <dbReference type="EMBL" id="ODV96711.1"/>
    </source>
</evidence>
<dbReference type="Pfam" id="PF05378">
    <property type="entry name" value="Hydant_A_N"/>
    <property type="match status" value="1"/>
</dbReference>
<gene>
    <name evidence="5" type="ORF">PACTADRAFT_54642</name>
</gene>
<dbReference type="InterPro" id="IPR010318">
    <property type="entry name" value="S-Me-THD_N"/>
</dbReference>
<dbReference type="Gene3D" id="2.40.390.10">
    <property type="entry name" value="CV3147-like"/>
    <property type="match status" value="1"/>
</dbReference>
<dbReference type="AlphaFoldDB" id="A0A1E4TYA5"/>
<keyword evidence="6" id="KW-1185">Reference proteome</keyword>
<dbReference type="InterPro" id="IPR048350">
    <property type="entry name" value="S-Me-THD-like_C"/>
</dbReference>
<proteinExistence type="predicted"/>
<feature type="domain" description="Hydantoinase A/oxoprolinase" evidence="1">
    <location>
        <begin position="208"/>
        <end position="479"/>
    </location>
</feature>
<reference evidence="6" key="1">
    <citation type="submission" date="2016-05" db="EMBL/GenBank/DDBJ databases">
        <title>Comparative genomics of biotechnologically important yeasts.</title>
        <authorList>
            <consortium name="DOE Joint Genome Institute"/>
            <person name="Riley R."/>
            <person name="Haridas S."/>
            <person name="Wolfe K.H."/>
            <person name="Lopes M.R."/>
            <person name="Hittinger C.T."/>
            <person name="Goker M."/>
            <person name="Salamov A."/>
            <person name="Wisecaver J."/>
            <person name="Long T.M."/>
            <person name="Aerts A.L."/>
            <person name="Barry K."/>
            <person name="Choi C."/>
            <person name="Clum A."/>
            <person name="Coughlan A.Y."/>
            <person name="Deshpande S."/>
            <person name="Douglass A.P."/>
            <person name="Hanson S.J."/>
            <person name="Klenk H.-P."/>
            <person name="Labutti K."/>
            <person name="Lapidus A."/>
            <person name="Lindquist E."/>
            <person name="Lipzen A."/>
            <person name="Meier-Kolthoff J.P."/>
            <person name="Ohm R.A."/>
            <person name="Otillar R.P."/>
            <person name="Pangilinan J."/>
            <person name="Peng Y."/>
            <person name="Rokas A."/>
            <person name="Rosa C.A."/>
            <person name="Scheuner C."/>
            <person name="Sibirny A.A."/>
            <person name="Slot J.C."/>
            <person name="Stielow J.B."/>
            <person name="Sun H."/>
            <person name="Kurtzman C.P."/>
            <person name="Blackwell M."/>
            <person name="Grigoriev I.V."/>
            <person name="Jeffries T.W."/>
        </authorList>
    </citation>
    <scope>NUCLEOTIDE SEQUENCE [LARGE SCALE GENOMIC DNA]</scope>
    <source>
        <strain evidence="6">NRRL Y-2460</strain>
    </source>
</reference>
<dbReference type="GO" id="GO:0016787">
    <property type="term" value="F:hydrolase activity"/>
    <property type="evidence" value="ECO:0007669"/>
    <property type="project" value="InterPro"/>
</dbReference>
<dbReference type="InterPro" id="IPR024071">
    <property type="entry name" value="S-Me-THD_C_sf"/>
</dbReference>
<dbReference type="InterPro" id="IPR045079">
    <property type="entry name" value="Oxoprolinase-like"/>
</dbReference>
<dbReference type="PANTHER" id="PTHR11365">
    <property type="entry name" value="5-OXOPROLINASE RELATED"/>
    <property type="match status" value="1"/>
</dbReference>
<evidence type="ECO:0000313" key="6">
    <source>
        <dbReference type="Proteomes" id="UP000094236"/>
    </source>
</evidence>
<evidence type="ECO:0000259" key="2">
    <source>
        <dbReference type="Pfam" id="PF05378"/>
    </source>
</evidence>
<accession>A0A1E4TYA5</accession>
<dbReference type="FunFam" id="3.40.1610.10:FF:000001">
    <property type="entry name" value="Hydantoinase, putative"/>
    <property type="match status" value="1"/>
</dbReference>
<evidence type="ECO:0000259" key="1">
    <source>
        <dbReference type="Pfam" id="PF01968"/>
    </source>
</evidence>
<protein>
    <recommendedName>
        <fullName evidence="7">Hydantoinase/oxoprolinase N-terminal domain-containing protein</fullName>
    </recommendedName>
</protein>
<dbReference type="STRING" id="669874.A0A1E4TYA5"/>
<dbReference type="EMBL" id="KV454012">
    <property type="protein sequence ID" value="ODV96711.1"/>
    <property type="molecule type" value="Genomic_DNA"/>
</dbReference>
<feature type="domain" description="S-Me-THD-like C-terminal" evidence="4">
    <location>
        <begin position="784"/>
        <end position="985"/>
    </location>
</feature>
<evidence type="ECO:0008006" key="7">
    <source>
        <dbReference type="Google" id="ProtNLM"/>
    </source>
</evidence>
<organism evidence="5 6">
    <name type="scientific">Pachysolen tannophilus NRRL Y-2460</name>
    <dbReference type="NCBI Taxonomy" id="669874"/>
    <lineage>
        <taxon>Eukaryota</taxon>
        <taxon>Fungi</taxon>
        <taxon>Dikarya</taxon>
        <taxon>Ascomycota</taxon>
        <taxon>Saccharomycotina</taxon>
        <taxon>Pichiomycetes</taxon>
        <taxon>Pachysolenaceae</taxon>
        <taxon>Pachysolen</taxon>
    </lineage>
</organism>
<dbReference type="Gene3D" id="3.40.1610.10">
    <property type="entry name" value="CV3147-like domain"/>
    <property type="match status" value="1"/>
</dbReference>
<evidence type="ECO:0000259" key="3">
    <source>
        <dbReference type="Pfam" id="PF06032"/>
    </source>
</evidence>